<dbReference type="PROSITE" id="PS01129">
    <property type="entry name" value="PSI_RLU"/>
    <property type="match status" value="1"/>
</dbReference>
<feature type="active site" evidence="3">
    <location>
        <position position="137"/>
    </location>
</feature>
<dbReference type="AlphaFoldDB" id="A0A0G2AJT3"/>
<evidence type="ECO:0000313" key="8">
    <source>
        <dbReference type="Proteomes" id="UP000034054"/>
    </source>
</evidence>
<evidence type="ECO:0000256" key="3">
    <source>
        <dbReference type="PIRSR" id="PIRSR606225-1"/>
    </source>
</evidence>
<dbReference type="EMBL" id="LCRH01000015">
    <property type="protein sequence ID" value="KKW32864.1"/>
    <property type="molecule type" value="Genomic_DNA"/>
</dbReference>
<dbReference type="InterPro" id="IPR020103">
    <property type="entry name" value="PsdUridine_synth_cat_dom_sf"/>
</dbReference>
<dbReference type="InterPro" id="IPR006145">
    <property type="entry name" value="PsdUridine_synth_RsuA/RluA"/>
</dbReference>
<evidence type="ECO:0000256" key="1">
    <source>
        <dbReference type="ARBA" id="ARBA00010876"/>
    </source>
</evidence>
<dbReference type="EC" id="5.4.99.-" evidence="5"/>
<comment type="catalytic activity">
    <reaction evidence="5">
        <text>a uridine in RNA = a pseudouridine in RNA</text>
        <dbReference type="Rhea" id="RHEA:48348"/>
        <dbReference type="Rhea" id="RHEA-COMP:12068"/>
        <dbReference type="Rhea" id="RHEA-COMP:12069"/>
        <dbReference type="ChEBI" id="CHEBI:65314"/>
        <dbReference type="ChEBI" id="CHEBI:65315"/>
    </reaction>
</comment>
<comment type="function">
    <text evidence="5">Responsible for synthesis of pseudouridine from uracil.</text>
</comment>
<proteinExistence type="inferred from homology"/>
<evidence type="ECO:0000259" key="6">
    <source>
        <dbReference type="SMART" id="SM00363"/>
    </source>
</evidence>
<dbReference type="Pfam" id="PF01479">
    <property type="entry name" value="S4"/>
    <property type="match status" value="1"/>
</dbReference>
<dbReference type="SUPFAM" id="SSF55120">
    <property type="entry name" value="Pseudouridine synthase"/>
    <property type="match status" value="1"/>
</dbReference>
<comment type="similarity">
    <text evidence="1 5">Belongs to the pseudouridine synthase RluA family.</text>
</comment>
<accession>A0A0G2AJT3</accession>
<keyword evidence="4" id="KW-0694">RNA-binding</keyword>
<dbReference type="InterPro" id="IPR002942">
    <property type="entry name" value="S4_RNA-bd"/>
</dbReference>
<dbReference type="Proteomes" id="UP000034054">
    <property type="component" value="Unassembled WGS sequence"/>
</dbReference>
<keyword evidence="2 5" id="KW-0413">Isomerase</keyword>
<dbReference type="PROSITE" id="PS50889">
    <property type="entry name" value="S4"/>
    <property type="match status" value="1"/>
</dbReference>
<organism evidence="7 8">
    <name type="scientific">Candidatus Uhrbacteria bacterium GW2011_GWA2_52_8d</name>
    <dbReference type="NCBI Taxonomy" id="1618979"/>
    <lineage>
        <taxon>Bacteria</taxon>
        <taxon>Candidatus Uhriibacteriota</taxon>
    </lineage>
</organism>
<evidence type="ECO:0000256" key="4">
    <source>
        <dbReference type="PROSITE-ProRule" id="PRU00182"/>
    </source>
</evidence>
<dbReference type="SUPFAM" id="SSF55174">
    <property type="entry name" value="Alpha-L RNA-binding motif"/>
    <property type="match status" value="1"/>
</dbReference>
<dbReference type="Gene3D" id="3.10.290.10">
    <property type="entry name" value="RNA-binding S4 domain"/>
    <property type="match status" value="1"/>
</dbReference>
<dbReference type="PANTHER" id="PTHR21600:SF44">
    <property type="entry name" value="RIBOSOMAL LARGE SUBUNIT PSEUDOURIDINE SYNTHASE D"/>
    <property type="match status" value="1"/>
</dbReference>
<dbReference type="GO" id="GO:0120159">
    <property type="term" value="F:rRNA pseudouridine synthase activity"/>
    <property type="evidence" value="ECO:0007669"/>
    <property type="project" value="UniProtKB-ARBA"/>
</dbReference>
<name>A0A0G2AJT3_9BACT</name>
<dbReference type="Gene3D" id="3.30.2350.10">
    <property type="entry name" value="Pseudouridine synthase"/>
    <property type="match status" value="1"/>
</dbReference>
<dbReference type="InterPro" id="IPR006225">
    <property type="entry name" value="PsdUridine_synth_RluC/D"/>
</dbReference>
<dbReference type="InterPro" id="IPR006224">
    <property type="entry name" value="PsdUridine_synth_RluA-like_CS"/>
</dbReference>
<dbReference type="SMART" id="SM00363">
    <property type="entry name" value="S4"/>
    <property type="match status" value="1"/>
</dbReference>
<dbReference type="CDD" id="cd02869">
    <property type="entry name" value="PseudoU_synth_RluA_like"/>
    <property type="match status" value="1"/>
</dbReference>
<protein>
    <recommendedName>
        <fullName evidence="5">Pseudouridine synthase</fullName>
        <ecNumber evidence="5">5.4.99.-</ecNumber>
    </recommendedName>
</protein>
<dbReference type="Pfam" id="PF00849">
    <property type="entry name" value="PseudoU_synth_2"/>
    <property type="match status" value="1"/>
</dbReference>
<sequence>MPTIKIQASQASERLDRFLAGTMKASRSQIQRLIRQDAITINNKPAKSGEILEQGDIVYYPEIELSIPVKEGATPVLDLVYEDDDLLVINKPAGLLVHEALKDERRVTVVDGLLERYAEIAHVGDDPIRPGIVHRLDKDVSGLMVIAKTQAAFDSLKNQFQNRTIHKEYLALVYGTLPKETDTITLKIDRSKNKGRMVARTGSQEGKEAITVYDVLKRFSTATYVNVKILTGRTHQIRVHFQALGYPIVGDKLYKVKRMKFREIPLPRLFLHSHKLSIRLMDGKEKSFAVPLPEELTTLLNTLPTL</sequence>
<evidence type="ECO:0000256" key="2">
    <source>
        <dbReference type="ARBA" id="ARBA00023235"/>
    </source>
</evidence>
<reference evidence="7 8" key="1">
    <citation type="journal article" date="2015" name="Nature">
        <title>rRNA introns, odd ribosomes, and small enigmatic genomes across a large radiation of phyla.</title>
        <authorList>
            <person name="Brown C.T."/>
            <person name="Hug L.A."/>
            <person name="Thomas B.C."/>
            <person name="Sharon I."/>
            <person name="Castelle C.J."/>
            <person name="Singh A."/>
            <person name="Wilkins M.J."/>
            <person name="Williams K.H."/>
            <person name="Banfield J.F."/>
        </authorList>
    </citation>
    <scope>NUCLEOTIDE SEQUENCE [LARGE SCALE GENOMIC DNA]</scope>
</reference>
<dbReference type="PATRIC" id="fig|1618979.3.peg.263"/>
<dbReference type="GO" id="GO:0000455">
    <property type="term" value="P:enzyme-directed rRNA pseudouridine synthesis"/>
    <property type="evidence" value="ECO:0007669"/>
    <property type="project" value="UniProtKB-ARBA"/>
</dbReference>
<comment type="caution">
    <text evidence="7">The sequence shown here is derived from an EMBL/GenBank/DDBJ whole genome shotgun (WGS) entry which is preliminary data.</text>
</comment>
<dbReference type="GO" id="GO:0003723">
    <property type="term" value="F:RNA binding"/>
    <property type="evidence" value="ECO:0007669"/>
    <property type="project" value="UniProtKB-KW"/>
</dbReference>
<feature type="domain" description="RNA-binding S4" evidence="6">
    <location>
        <begin position="13"/>
        <end position="73"/>
    </location>
</feature>
<dbReference type="NCBIfam" id="TIGR00005">
    <property type="entry name" value="rluA_subfam"/>
    <property type="match status" value="1"/>
</dbReference>
<dbReference type="PANTHER" id="PTHR21600">
    <property type="entry name" value="MITOCHONDRIAL RNA PSEUDOURIDINE SYNTHASE"/>
    <property type="match status" value="1"/>
</dbReference>
<evidence type="ECO:0000256" key="5">
    <source>
        <dbReference type="RuleBase" id="RU362028"/>
    </source>
</evidence>
<dbReference type="InterPro" id="IPR050188">
    <property type="entry name" value="RluA_PseudoU_synthase"/>
</dbReference>
<dbReference type="CDD" id="cd00165">
    <property type="entry name" value="S4"/>
    <property type="match status" value="1"/>
</dbReference>
<evidence type="ECO:0000313" key="7">
    <source>
        <dbReference type="EMBL" id="KKW32864.1"/>
    </source>
</evidence>
<gene>
    <name evidence="7" type="ORF">UY76_C0015G0005</name>
</gene>
<dbReference type="InterPro" id="IPR036986">
    <property type="entry name" value="S4_RNA-bd_sf"/>
</dbReference>